<feature type="compositionally biased region" description="Low complexity" evidence="6">
    <location>
        <begin position="136"/>
        <end position="147"/>
    </location>
</feature>
<evidence type="ECO:0000256" key="2">
    <source>
        <dbReference type="ARBA" id="ARBA00022692"/>
    </source>
</evidence>
<feature type="compositionally biased region" description="Low complexity" evidence="6">
    <location>
        <begin position="204"/>
        <end position="218"/>
    </location>
</feature>
<feature type="region of interest" description="Disordered" evidence="6">
    <location>
        <begin position="188"/>
        <end position="334"/>
    </location>
</feature>
<dbReference type="KEGG" id="dhe:111593625"/>
<protein>
    <submittedName>
        <fullName evidence="8">E1A-binding protein p400</fullName>
    </submittedName>
</protein>
<evidence type="ECO:0000256" key="5">
    <source>
        <dbReference type="ARBA" id="ARBA00023136"/>
    </source>
</evidence>
<dbReference type="InterPro" id="IPR009125">
    <property type="entry name" value="ATPMK"/>
</dbReference>
<keyword evidence="7" id="KW-1185">Reference proteome</keyword>
<gene>
    <name evidence="8" type="primary">LOC111593625</name>
</gene>
<organism evidence="7 8">
    <name type="scientific">Drosophila hydei</name>
    <name type="common">Fruit fly</name>
    <dbReference type="NCBI Taxonomy" id="7224"/>
    <lineage>
        <taxon>Eukaryota</taxon>
        <taxon>Metazoa</taxon>
        <taxon>Ecdysozoa</taxon>
        <taxon>Arthropoda</taxon>
        <taxon>Hexapoda</taxon>
        <taxon>Insecta</taxon>
        <taxon>Pterygota</taxon>
        <taxon>Neoptera</taxon>
        <taxon>Endopterygota</taxon>
        <taxon>Diptera</taxon>
        <taxon>Brachycera</taxon>
        <taxon>Muscomorpha</taxon>
        <taxon>Ephydroidea</taxon>
        <taxon>Drosophilidae</taxon>
        <taxon>Drosophila</taxon>
    </lineage>
</organism>
<dbReference type="Pfam" id="PF14960">
    <property type="entry name" value="ATP_synth_reg"/>
    <property type="match status" value="1"/>
</dbReference>
<dbReference type="GO" id="GO:0031966">
    <property type="term" value="C:mitochondrial membrane"/>
    <property type="evidence" value="ECO:0007669"/>
    <property type="project" value="UniProtKB-SubCell"/>
</dbReference>
<dbReference type="PANTHER" id="PTHR34038:SF1">
    <property type="entry name" value="ATP SYNTHASE MEMBRANE SUBUNIT K, MITOCHONDRIAL"/>
    <property type="match status" value="1"/>
</dbReference>
<dbReference type="RefSeq" id="XP_023162261.1">
    <property type="nucleotide sequence ID" value="XM_023306493.2"/>
</dbReference>
<sequence length="348" mass="38646">MADGFKKYFNGTTMSGRANVAKATYATLALVYLFYRVRRSKSQPTDDKEPVEIKEPSEFQEQPNCNCDEKKKPKTDPNDCIVCRERRPREDQCQKEPPPPPPPSSASDKCEAPKRRKCPCDASKPQHMQQHPQKEPQPQSNQQHQPQASYTSSQEQADEAHPARELISQMHEAASRVLRNVIGAVIGDSASGGTNCNHTDENCSCPSKAASPAAAAVPPAGPIPTVGIVDANDPLEDEASDYDSDSQLLSRQRRTAPRACVPSNTSSDLDVATEAERREPQTLSKIKTESQTPIKLQEQAQTQLQPQAQNQMQSTSSPQTQPKSQPQQRYRCFEDDFASDLFFEDFEE</sequence>
<dbReference type="AlphaFoldDB" id="A0A6J1L8Q7"/>
<reference evidence="8" key="1">
    <citation type="submission" date="2025-08" db="UniProtKB">
        <authorList>
            <consortium name="RefSeq"/>
        </authorList>
    </citation>
    <scope>IDENTIFICATION</scope>
    <source>
        <strain evidence="8">15085-1641.00</strain>
        <tissue evidence="8">Whole body</tissue>
    </source>
</reference>
<proteinExistence type="predicted"/>
<evidence type="ECO:0000256" key="1">
    <source>
        <dbReference type="ARBA" id="ARBA00004304"/>
    </source>
</evidence>
<dbReference type="GeneID" id="111593625"/>
<dbReference type="Proteomes" id="UP000504633">
    <property type="component" value="Unplaced"/>
</dbReference>
<feature type="compositionally biased region" description="Low complexity" evidence="6">
    <location>
        <begin position="297"/>
        <end position="328"/>
    </location>
</feature>
<keyword evidence="5" id="KW-0472">Membrane</keyword>
<accession>A0A6J1L8Q7</accession>
<evidence type="ECO:0000256" key="6">
    <source>
        <dbReference type="SAM" id="MobiDB-lite"/>
    </source>
</evidence>
<feature type="compositionally biased region" description="Polar residues" evidence="6">
    <location>
        <begin position="281"/>
        <end position="294"/>
    </location>
</feature>
<dbReference type="OrthoDB" id="9435504at2759"/>
<feature type="compositionally biased region" description="Acidic residues" evidence="6">
    <location>
        <begin position="233"/>
        <end position="244"/>
    </location>
</feature>
<dbReference type="PANTHER" id="PTHR34038">
    <property type="entry name" value="ATP SYNTHASE MEMBRANE SUBUNIT DAPIT, MITOCHONDRIAL"/>
    <property type="match status" value="1"/>
</dbReference>
<feature type="compositionally biased region" description="Basic and acidic residues" evidence="6">
    <location>
        <begin position="44"/>
        <end position="57"/>
    </location>
</feature>
<dbReference type="OMA" id="RRKCPCE"/>
<name>A0A6J1L8Q7_DROHY</name>
<keyword evidence="2" id="KW-0812">Transmembrane</keyword>
<keyword evidence="3" id="KW-1133">Transmembrane helix</keyword>
<evidence type="ECO:0000256" key="4">
    <source>
        <dbReference type="ARBA" id="ARBA00023128"/>
    </source>
</evidence>
<evidence type="ECO:0000313" key="8">
    <source>
        <dbReference type="RefSeq" id="XP_023162261.1"/>
    </source>
</evidence>
<feature type="region of interest" description="Disordered" evidence="6">
    <location>
        <begin position="38"/>
        <end position="171"/>
    </location>
</feature>
<comment type="subcellular location">
    <subcellularLocation>
        <location evidence="1">Mitochondrion membrane</location>
        <topology evidence="1">Single-pass membrane protein</topology>
    </subcellularLocation>
</comment>
<evidence type="ECO:0000313" key="7">
    <source>
        <dbReference type="Proteomes" id="UP000504633"/>
    </source>
</evidence>
<evidence type="ECO:0000256" key="3">
    <source>
        <dbReference type="ARBA" id="ARBA00022989"/>
    </source>
</evidence>
<keyword evidence="4" id="KW-0496">Mitochondrion</keyword>
<feature type="compositionally biased region" description="Basic and acidic residues" evidence="6">
    <location>
        <begin position="67"/>
        <end position="94"/>
    </location>
</feature>